<evidence type="ECO:0000313" key="1">
    <source>
        <dbReference type="EMBL" id="QTN34843.1"/>
    </source>
</evidence>
<reference evidence="1" key="1">
    <citation type="submission" date="2020-07" db="EMBL/GenBank/DDBJ databases">
        <title>Genome sequences of bacteria associated with the marine, planktonic diatom Thalassiosira profunda strain ECT2AJA-044.</title>
        <authorList>
            <person name="Gargas C.B."/>
            <person name="Roberts W.R."/>
            <person name="Alverson A.J."/>
        </authorList>
    </citation>
    <scope>NUCLEOTIDE SEQUENCE</scope>
    <source>
        <strain evidence="1">ECT2AJA-044</strain>
    </source>
</reference>
<evidence type="ECO:0000313" key="2">
    <source>
        <dbReference type="Proteomes" id="UP000665026"/>
    </source>
</evidence>
<organism evidence="1 2">
    <name type="scientific">Cognatishimia activa</name>
    <dbReference type="NCBI Taxonomy" id="1715691"/>
    <lineage>
        <taxon>Bacteria</taxon>
        <taxon>Pseudomonadati</taxon>
        <taxon>Pseudomonadota</taxon>
        <taxon>Alphaproteobacteria</taxon>
        <taxon>Rhodobacterales</taxon>
        <taxon>Paracoccaceae</taxon>
        <taxon>Cognatishimia</taxon>
    </lineage>
</organism>
<dbReference type="RefSeq" id="WP_209355528.1">
    <property type="nucleotide sequence ID" value="NZ_CP060010.1"/>
</dbReference>
<dbReference type="Proteomes" id="UP000665026">
    <property type="component" value="Chromosome"/>
</dbReference>
<accession>A0A975I689</accession>
<name>A0A975I689_9RHOB</name>
<gene>
    <name evidence="1" type="ORF">HZ995_10040</name>
</gene>
<proteinExistence type="predicted"/>
<sequence>MFEAMATAEAKGDRSLSFGEKGKKRIIEALRLVSSQEQAATLEATKLKATRIFEIVTGGLPDHIILAGHDKWTPSQFMRNLPGFDESVFEQIMVNTLDEAQNGKSVKQRVEVYRRLLRNGGQCITIKQPRPEAIAVYLVREVFRECGMKAKVLHTRPTSEGEGNEAQSAFEKFAFAYILPDIGSDDAAKKVLLRRLQEAERALSNSARF</sequence>
<dbReference type="AlphaFoldDB" id="A0A975I689"/>
<protein>
    <submittedName>
        <fullName evidence="1">Uncharacterized protein</fullName>
    </submittedName>
</protein>
<dbReference type="EMBL" id="CP060010">
    <property type="protein sequence ID" value="QTN34843.1"/>
    <property type="molecule type" value="Genomic_DNA"/>
</dbReference>
<dbReference type="KEGG" id="cact:HZ995_10040"/>